<dbReference type="RefSeq" id="WP_068550364.1">
    <property type="nucleotide sequence ID" value="NZ_AP013035.1"/>
</dbReference>
<dbReference type="GO" id="GO:0016491">
    <property type="term" value="F:oxidoreductase activity"/>
    <property type="evidence" value="ECO:0007669"/>
    <property type="project" value="UniProtKB-KW"/>
</dbReference>
<evidence type="ECO:0000259" key="5">
    <source>
        <dbReference type="Pfam" id="PF02662"/>
    </source>
</evidence>
<name>A0A0S3QVG1_THET7</name>
<dbReference type="GO" id="GO:0046872">
    <property type="term" value="F:metal ion binding"/>
    <property type="evidence" value="ECO:0007669"/>
    <property type="project" value="UniProtKB-KW"/>
</dbReference>
<accession>A0A0S3QVG1</accession>
<dbReference type="InterPro" id="IPR003813">
    <property type="entry name" value="MvhD/FlpD"/>
</dbReference>
<dbReference type="Pfam" id="PF02662">
    <property type="entry name" value="FlpD"/>
    <property type="match status" value="1"/>
</dbReference>
<dbReference type="AlphaFoldDB" id="A0A0S3QVG1"/>
<keyword evidence="1" id="KW-0479">Metal-binding</keyword>
<keyword evidence="2 6" id="KW-0560">Oxidoreductase</keyword>
<dbReference type="KEGG" id="ttk:TST_1523"/>
<organism evidence="6 7">
    <name type="scientific">Thermosulfidibacter takaii (strain DSM 17441 / JCM 13301 / NBRC 103674 / ABI70S6)</name>
    <dbReference type="NCBI Taxonomy" id="1298851"/>
    <lineage>
        <taxon>Bacteria</taxon>
        <taxon>Pseudomonadati</taxon>
        <taxon>Thermosulfidibacterota</taxon>
        <taxon>Thermosulfidibacteria</taxon>
        <taxon>Thermosulfidibacterales</taxon>
        <taxon>Thermosulfidibacteraceae</taxon>
    </lineage>
</organism>
<proteinExistence type="predicted"/>
<feature type="domain" description="F420-non-reducing hydrogenase iron-sulfur subunit D" evidence="5">
    <location>
        <begin position="14"/>
        <end position="131"/>
    </location>
</feature>
<dbReference type="EMBL" id="AP013035">
    <property type="protein sequence ID" value="BAT72309.1"/>
    <property type="molecule type" value="Genomic_DNA"/>
</dbReference>
<evidence type="ECO:0000313" key="6">
    <source>
        <dbReference type="EMBL" id="BAT72309.1"/>
    </source>
</evidence>
<protein>
    <submittedName>
        <fullName evidence="6">F420-non-reducing hydrogenase iron-sulfur subunit D</fullName>
        <ecNumber evidence="6">1.12.99.-</ecNumber>
    </submittedName>
</protein>
<keyword evidence="7" id="KW-1185">Reference proteome</keyword>
<dbReference type="OrthoDB" id="9785566at2"/>
<dbReference type="STRING" id="1298851.TST_1523"/>
<evidence type="ECO:0000256" key="2">
    <source>
        <dbReference type="ARBA" id="ARBA00023002"/>
    </source>
</evidence>
<sequence length="142" mass="15837">MADKNGFEPKIFYALCAWCGSGGSETAGAYWLKYPENVRPFRVMCTGALDSAYVLRALIEGADGVCVSGCHPGDCHYNIGNFRARRRIAVMKEVLNTFGIDGDRVWLRWVAHGEGKKLADTAHEFTEHIKKKGANPLKRWDT</sequence>
<evidence type="ECO:0000313" key="7">
    <source>
        <dbReference type="Proteomes" id="UP000063234"/>
    </source>
</evidence>
<evidence type="ECO:0000256" key="1">
    <source>
        <dbReference type="ARBA" id="ARBA00022723"/>
    </source>
</evidence>
<reference evidence="7" key="1">
    <citation type="journal article" date="2018" name="Science">
        <title>A primordial and reversible TCA cycle in a facultatively chemolithoautotrophic thermophile.</title>
        <authorList>
            <person name="Nunoura T."/>
            <person name="Chikaraishi Y."/>
            <person name="Izaki R."/>
            <person name="Suwa T."/>
            <person name="Sato T."/>
            <person name="Harada T."/>
            <person name="Mori K."/>
            <person name="Kato Y."/>
            <person name="Miyazaki M."/>
            <person name="Shimamura S."/>
            <person name="Yanagawa K."/>
            <person name="Shuto A."/>
            <person name="Ohkouchi N."/>
            <person name="Fujita N."/>
            <person name="Takaki Y."/>
            <person name="Atomi H."/>
            <person name="Takai K."/>
        </authorList>
    </citation>
    <scope>NUCLEOTIDE SEQUENCE [LARGE SCALE GENOMIC DNA]</scope>
    <source>
        <strain evidence="7">DSM 17441 / JCM 13301 / NBRC 103674 / ABI70S6</strain>
    </source>
</reference>
<keyword evidence="3" id="KW-0408">Iron</keyword>
<dbReference type="GO" id="GO:0051536">
    <property type="term" value="F:iron-sulfur cluster binding"/>
    <property type="evidence" value="ECO:0007669"/>
    <property type="project" value="UniProtKB-KW"/>
</dbReference>
<dbReference type="EC" id="1.12.99.-" evidence="6"/>
<gene>
    <name evidence="6" type="ORF">TST_1523</name>
</gene>
<evidence type="ECO:0000256" key="4">
    <source>
        <dbReference type="ARBA" id="ARBA00023014"/>
    </source>
</evidence>
<dbReference type="Proteomes" id="UP000063234">
    <property type="component" value="Chromosome"/>
</dbReference>
<keyword evidence="4" id="KW-0411">Iron-sulfur</keyword>
<evidence type="ECO:0000256" key="3">
    <source>
        <dbReference type="ARBA" id="ARBA00023004"/>
    </source>
</evidence>